<comment type="caution">
    <text evidence="3">The sequence shown here is derived from an EMBL/GenBank/DDBJ whole genome shotgun (WGS) entry which is preliminary data.</text>
</comment>
<protein>
    <recommendedName>
        <fullName evidence="2">Lysozyme inhibitor LprI-like N-terminal domain-containing protein</fullName>
    </recommendedName>
</protein>
<feature type="signal peptide" evidence="1">
    <location>
        <begin position="1"/>
        <end position="18"/>
    </location>
</feature>
<evidence type="ECO:0000313" key="3">
    <source>
        <dbReference type="EMBL" id="GEM85169.1"/>
    </source>
</evidence>
<feature type="domain" description="Lysozyme inhibitor LprI-like N-terminal" evidence="2">
    <location>
        <begin position="21"/>
        <end position="105"/>
    </location>
</feature>
<reference evidence="3 4" key="1">
    <citation type="submission" date="2019-07" db="EMBL/GenBank/DDBJ databases">
        <title>Whole genome shotgun sequence of Meiothermus hypogaeus NBRC 106114.</title>
        <authorList>
            <person name="Hosoyama A."/>
            <person name="Uohara A."/>
            <person name="Ohji S."/>
            <person name="Ichikawa N."/>
        </authorList>
    </citation>
    <scope>NUCLEOTIDE SEQUENCE [LARGE SCALE GENOMIC DNA]</scope>
    <source>
        <strain evidence="3 4">NBRC 106114</strain>
    </source>
</reference>
<dbReference type="Pfam" id="PF07007">
    <property type="entry name" value="LprI"/>
    <property type="match status" value="1"/>
</dbReference>
<name>A0A511R6C1_9DEIN</name>
<dbReference type="PANTHER" id="PTHR39176:SF1">
    <property type="entry name" value="PERIPLASMIC PROTEIN"/>
    <property type="match status" value="1"/>
</dbReference>
<proteinExistence type="predicted"/>
<keyword evidence="1" id="KW-0732">Signal</keyword>
<dbReference type="RefSeq" id="WP_119342130.1">
    <property type="nucleotide sequence ID" value="NZ_BJXL01000183.1"/>
</dbReference>
<dbReference type="EMBL" id="BJXL01000183">
    <property type="protein sequence ID" value="GEM85169.1"/>
    <property type="molecule type" value="Genomic_DNA"/>
</dbReference>
<dbReference type="OrthoDB" id="7340239at2"/>
<organism evidence="3 4">
    <name type="scientific">Meiothermus hypogaeus NBRC 106114</name>
    <dbReference type="NCBI Taxonomy" id="1227553"/>
    <lineage>
        <taxon>Bacteria</taxon>
        <taxon>Thermotogati</taxon>
        <taxon>Deinococcota</taxon>
        <taxon>Deinococci</taxon>
        <taxon>Thermales</taxon>
        <taxon>Thermaceae</taxon>
        <taxon>Meiothermus</taxon>
    </lineage>
</organism>
<sequence>MKKLTVLGLLVGASWGWAAGCDNPSADFDYVYCATQLFVQADKEINDVYRELVGKLNAEGRSVLRTSQLAWIKSRNQQCTRVDATSRTVNLDCATRMTQERTSFLKARIRECNSTGCVISRLR</sequence>
<evidence type="ECO:0000259" key="2">
    <source>
        <dbReference type="Pfam" id="PF07007"/>
    </source>
</evidence>
<feature type="chain" id="PRO_5021915402" description="Lysozyme inhibitor LprI-like N-terminal domain-containing protein" evidence="1">
    <location>
        <begin position="19"/>
        <end position="123"/>
    </location>
</feature>
<dbReference type="Gene3D" id="1.20.1270.180">
    <property type="match status" value="1"/>
</dbReference>
<evidence type="ECO:0000256" key="1">
    <source>
        <dbReference type="SAM" id="SignalP"/>
    </source>
</evidence>
<evidence type="ECO:0000313" key="4">
    <source>
        <dbReference type="Proteomes" id="UP000321197"/>
    </source>
</evidence>
<accession>A0A511R6C1</accession>
<dbReference type="PROSITE" id="PS51257">
    <property type="entry name" value="PROKAR_LIPOPROTEIN"/>
    <property type="match status" value="1"/>
</dbReference>
<dbReference type="AlphaFoldDB" id="A0A511R6C1"/>
<dbReference type="Proteomes" id="UP000321197">
    <property type="component" value="Unassembled WGS sequence"/>
</dbReference>
<dbReference type="InterPro" id="IPR009739">
    <property type="entry name" value="LprI-like_N"/>
</dbReference>
<gene>
    <name evidence="3" type="ORF">MHY01S_33350</name>
</gene>
<dbReference type="PANTHER" id="PTHR39176">
    <property type="entry name" value="PERIPLASMIC PROTEIN-RELATED"/>
    <property type="match status" value="1"/>
</dbReference>